<dbReference type="AlphaFoldDB" id="A0A916VYJ7"/>
<sequence length="67" mass="7201">MFCRSELAEFDQDTLAAWVPVAMVSVMFGIRAELRGLAMGTVRNLSPVYTGVRTVSMSGPAHAAVLD</sequence>
<evidence type="ECO:0000313" key="3">
    <source>
        <dbReference type="Proteomes" id="UP000596977"/>
    </source>
</evidence>
<protein>
    <submittedName>
        <fullName evidence="2">Uncharacterized protein</fullName>
    </submittedName>
</protein>
<comment type="caution">
    <text evidence="2">The sequence shown here is derived from an EMBL/GenBank/DDBJ whole genome shotgun (WGS) entry which is preliminary data.</text>
</comment>
<feature type="transmembrane region" description="Helical" evidence="1">
    <location>
        <begin position="15"/>
        <end position="34"/>
    </location>
</feature>
<reference evidence="2 3" key="1">
    <citation type="journal article" date="2014" name="Int. J. Syst. Evol. Microbiol.">
        <title>Complete genome sequence of Corynebacterium casei LMG S-19264T (=DSM 44701T), isolated from a smear-ripened cheese.</title>
        <authorList>
            <consortium name="US DOE Joint Genome Institute (JGI-PGF)"/>
            <person name="Walter F."/>
            <person name="Albersmeier A."/>
            <person name="Kalinowski J."/>
            <person name="Ruckert C."/>
        </authorList>
    </citation>
    <scope>NUCLEOTIDE SEQUENCE [LARGE SCALE GENOMIC DNA]</scope>
    <source>
        <strain evidence="2 3">CGMCC 1.15896</strain>
    </source>
</reference>
<dbReference type="Proteomes" id="UP000596977">
    <property type="component" value="Unassembled WGS sequence"/>
</dbReference>
<keyword evidence="3" id="KW-1185">Reference proteome</keyword>
<organism evidence="2 3">
    <name type="scientific">Pelagibacterium lentulum</name>
    <dbReference type="NCBI Taxonomy" id="2029865"/>
    <lineage>
        <taxon>Bacteria</taxon>
        <taxon>Pseudomonadati</taxon>
        <taxon>Pseudomonadota</taxon>
        <taxon>Alphaproteobacteria</taxon>
        <taxon>Hyphomicrobiales</taxon>
        <taxon>Devosiaceae</taxon>
        <taxon>Pelagibacterium</taxon>
    </lineage>
</organism>
<proteinExistence type="predicted"/>
<evidence type="ECO:0000313" key="2">
    <source>
        <dbReference type="EMBL" id="GGA53542.1"/>
    </source>
</evidence>
<keyword evidence="1" id="KW-0812">Transmembrane</keyword>
<accession>A0A916VYJ7</accession>
<evidence type="ECO:0000256" key="1">
    <source>
        <dbReference type="SAM" id="Phobius"/>
    </source>
</evidence>
<name>A0A916VYJ7_9HYPH</name>
<dbReference type="EMBL" id="BMKB01000004">
    <property type="protein sequence ID" value="GGA53542.1"/>
    <property type="molecule type" value="Genomic_DNA"/>
</dbReference>
<keyword evidence="1" id="KW-0472">Membrane</keyword>
<gene>
    <name evidence="2" type="ORF">GCM10011499_24510</name>
</gene>
<keyword evidence="1" id="KW-1133">Transmembrane helix</keyword>